<dbReference type="Pfam" id="PF11108">
    <property type="entry name" value="Phage_glycop_gL"/>
    <property type="match status" value="1"/>
</dbReference>
<protein>
    <submittedName>
        <fullName evidence="13">Envelope glycoprotein L</fullName>
    </submittedName>
</protein>
<dbReference type="InterPro" id="IPR034708">
    <property type="entry name" value="HSV_GL_alphagamma"/>
</dbReference>
<evidence type="ECO:0000256" key="6">
    <source>
        <dbReference type="ARBA" id="ARBA00022812"/>
    </source>
</evidence>
<dbReference type="Proteomes" id="UP000207650">
    <property type="component" value="Segment"/>
</dbReference>
<keyword evidence="7" id="KW-0946">Virion</keyword>
<dbReference type="GO" id="GO:0019064">
    <property type="term" value="P:fusion of virus membrane with host plasma membrane"/>
    <property type="evidence" value="ECO:0007669"/>
    <property type="project" value="UniProtKB-KW"/>
</dbReference>
<keyword evidence="12" id="KW-1160">Virus entry into host cell</keyword>
<dbReference type="KEGG" id="vg:26836964"/>
<dbReference type="OrthoDB" id="24115at10239"/>
<keyword evidence="5" id="KW-0732">Signal</keyword>
<evidence type="ECO:0000256" key="7">
    <source>
        <dbReference type="ARBA" id="ARBA00022844"/>
    </source>
</evidence>
<evidence type="ECO:0000256" key="2">
    <source>
        <dbReference type="ARBA" id="ARBA00022511"/>
    </source>
</evidence>
<evidence type="ECO:0000256" key="1">
    <source>
        <dbReference type="ARBA" id="ARBA00022506"/>
    </source>
</evidence>
<keyword evidence="6" id="KW-1040">Host Golgi apparatus</keyword>
<evidence type="ECO:0000256" key="12">
    <source>
        <dbReference type="ARBA" id="ARBA00023296"/>
    </source>
</evidence>
<keyword evidence="4" id="KW-1162">Viral penetration into host cytoplasm</keyword>
<keyword evidence="1" id="KW-1168">Fusion of virus membrane with host membrane</keyword>
<gene>
    <name evidence="13" type="primary">ORF47</name>
    <name evidence="13" type="ORF">AOT99_gpORF47</name>
</gene>
<dbReference type="HAMAP" id="MF_04034">
    <property type="entry name" value="HSV_GL_alphagamma"/>
    <property type="match status" value="1"/>
</dbReference>
<keyword evidence="8" id="KW-1043">Host membrane</keyword>
<proteinExistence type="inferred from homology"/>
<evidence type="ECO:0000256" key="8">
    <source>
        <dbReference type="ARBA" id="ARBA00022870"/>
    </source>
</evidence>
<evidence type="ECO:0000313" key="13">
    <source>
        <dbReference type="EMBL" id="AMA67402.1"/>
    </source>
</evidence>
<sequence>MSKIVIVLWVVAVLCVVYRPVKCTNIHPCCHISFIDPSELYSVFRVQKIVINSPTICSGVNVGQIMVKTKNGSVKTVCVNGFNVVSFLLNVLQRVERKSPTSHADLIQILETYRQKFIEDFSVRTANSSQFASSLTSIQNNHNGTMAK</sequence>
<accession>A0A109QG30</accession>
<keyword evidence="10" id="KW-0472">Membrane</keyword>
<keyword evidence="9 13" id="KW-0261">Viral envelope protein</keyword>
<evidence type="ECO:0000256" key="4">
    <source>
        <dbReference type="ARBA" id="ARBA00022595"/>
    </source>
</evidence>
<evidence type="ECO:0000256" key="9">
    <source>
        <dbReference type="ARBA" id="ARBA00022879"/>
    </source>
</evidence>
<dbReference type="EMBL" id="KU220026">
    <property type="protein sequence ID" value="AMA67402.1"/>
    <property type="molecule type" value="Genomic_DNA"/>
</dbReference>
<keyword evidence="3" id="KW-1169">Fusion of virus membrane with host cell membrane</keyword>
<name>A0A109QG30_9GAMA</name>
<keyword evidence="14" id="KW-1185">Reference proteome</keyword>
<dbReference type="GO" id="GO:0046718">
    <property type="term" value="P:symbiont entry into host cell"/>
    <property type="evidence" value="ECO:0007669"/>
    <property type="project" value="UniProtKB-KW"/>
</dbReference>
<evidence type="ECO:0000313" key="14">
    <source>
        <dbReference type="Proteomes" id="UP000207650"/>
    </source>
</evidence>
<dbReference type="InterPro" id="IPR020175">
    <property type="entry name" value="Herpes_gL_rhadinovirus"/>
</dbReference>
<evidence type="ECO:0000256" key="5">
    <source>
        <dbReference type="ARBA" id="ARBA00022729"/>
    </source>
</evidence>
<reference evidence="13 14" key="1">
    <citation type="journal article" date="2016" name="MSphere">
        <title>Isolation and Characterization of a Novel Gammaherpesvirus from a Microbat Cell Line.</title>
        <authorList>
            <person name="Shabman R.S."/>
            <person name="Shrivastava S."/>
            <person name="Tsibane T."/>
            <person name="Attie O."/>
            <person name="Jayaprakash A."/>
            <person name="Mire C.E."/>
            <person name="Dilley K.E."/>
            <person name="Puri V."/>
            <person name="Stockwell T.B."/>
            <person name="Geisbert T.W."/>
            <person name="Sachidanandam R."/>
            <person name="Basler C.F."/>
        </authorList>
    </citation>
    <scope>NUCLEOTIDE SEQUENCE [LARGE SCALE GENOMIC DNA]</scope>
    <source>
        <strain evidence="13 14">My-HV8/Myotis velifer incautus/USA/FCGHV/2011</strain>
    </source>
</reference>
<organism evidence="13 14">
    <name type="scientific">Vespertilionid gammaherpesvirus 1</name>
    <dbReference type="NCBI Taxonomy" id="2560830"/>
    <lineage>
        <taxon>Viruses</taxon>
        <taxon>Duplodnaviria</taxon>
        <taxon>Heunggongvirae</taxon>
        <taxon>Peploviricota</taxon>
        <taxon>Herviviricetes</taxon>
        <taxon>Herpesvirales</taxon>
        <taxon>Orthoherpesviridae</taxon>
        <taxon>Gammaherpesvirinae</taxon>
        <taxon>Percavirus</taxon>
        <taxon>Percavirus vespertilionidgamma1</taxon>
    </lineage>
</organism>
<evidence type="ECO:0000256" key="3">
    <source>
        <dbReference type="ARBA" id="ARBA00022521"/>
    </source>
</evidence>
<dbReference type="GO" id="GO:0019031">
    <property type="term" value="C:viral envelope"/>
    <property type="evidence" value="ECO:0007669"/>
    <property type="project" value="UniProtKB-KW"/>
</dbReference>
<dbReference type="InterPro" id="IPR038313">
    <property type="entry name" value="Herpes_gL_rhadinovirus_sf"/>
</dbReference>
<keyword evidence="11" id="KW-0325">Glycoprotein</keyword>
<dbReference type="Gene3D" id="3.10.390.20">
    <property type="entry name" value="Viral glycoprotein L"/>
    <property type="match status" value="1"/>
</dbReference>
<keyword evidence="2" id="KW-1032">Host cell membrane</keyword>
<dbReference type="PROSITE" id="PS52026">
    <property type="entry name" value="GL_GHV"/>
    <property type="match status" value="1"/>
</dbReference>
<evidence type="ECO:0000256" key="10">
    <source>
        <dbReference type="ARBA" id="ARBA00023136"/>
    </source>
</evidence>
<evidence type="ECO:0000256" key="11">
    <source>
        <dbReference type="ARBA" id="ARBA00023180"/>
    </source>
</evidence>